<feature type="signal peptide" evidence="10">
    <location>
        <begin position="1"/>
        <end position="17"/>
    </location>
</feature>
<feature type="domain" description="Glucose-methanol-choline oxidoreductase N-terminal" evidence="12">
    <location>
        <begin position="312"/>
        <end position="326"/>
    </location>
</feature>
<feature type="active site" description="Proton acceptor" evidence="7">
    <location>
        <position position="590"/>
    </location>
</feature>
<sequence length="611" mass="64227">MTPLILPFLLLASLAVASPSLHKRAFGVTTDSSLVNGQTFDFIVVGAGLAGVTVAARLAENPNHTILLIEAGNDDRTDPRVFNVYNYGQAFGTSLTWQWPTDKGKTIMGGRTLGGSTSINGAAWTRGLAAQYDALTTLLEPTDAGAGWNWNGLFPYMKKAETFSAPNSQQKAKGANSVASFHGTTGPVQTTFPDLMFGGPQQPAFVSTITNLTGIALSPDLNGGQPNVVAFTPNTINWHDSDHRSSSATAYLSPVQSVRTNWLTLTGHLVTRVTLNSGPAPFTATGVKFKKADNTGAGFVVTARKEVIMAAGAIKTPSILQLSGIGDPNVIGAVGLPTFINLPTVGRNLQEQTMNSLGAGGNFAHGGSGPSDCIAFPNLFQLFGSQGQAMAQTIRNSVPTWANSQAVNGLSASALQTIFNVQAGLIVNNSAPVVELFYDTGFPDDIGIDMWQLLPFSRGNVTITSQTAFTEPKVTVNWFSVDFDLKVQTAGARLARQIFKAPPLNSLSTGETVPGTSRVPDNASGGTDAAWQNWILDPSAGFFAVSHPIGTCAMMRRGLGGVVDATLKVYDTNNLRVVDASVLPIQVSAHLSSTLYGIAEKAADIIKAANP</sequence>
<dbReference type="InterPro" id="IPR012132">
    <property type="entry name" value="GMC_OxRdtase"/>
</dbReference>
<dbReference type="PANTHER" id="PTHR11552:SF201">
    <property type="entry name" value="GLUCOSE-METHANOL-CHOLINE OXIDOREDUCTASE N-TERMINAL DOMAIN-CONTAINING PROTEIN"/>
    <property type="match status" value="1"/>
</dbReference>
<dbReference type="InterPro" id="IPR027424">
    <property type="entry name" value="Glucose_Oxidase_domain_2"/>
</dbReference>
<evidence type="ECO:0000256" key="10">
    <source>
        <dbReference type="SAM" id="SignalP"/>
    </source>
</evidence>
<evidence type="ECO:0000256" key="8">
    <source>
        <dbReference type="PIRSR" id="PIRSR000137-2"/>
    </source>
</evidence>
<dbReference type="Pfam" id="PF00732">
    <property type="entry name" value="GMC_oxred_N"/>
    <property type="match status" value="1"/>
</dbReference>
<evidence type="ECO:0000313" key="14">
    <source>
        <dbReference type="Proteomes" id="UP000294933"/>
    </source>
</evidence>
<dbReference type="GO" id="GO:0016614">
    <property type="term" value="F:oxidoreductase activity, acting on CH-OH group of donors"/>
    <property type="evidence" value="ECO:0007669"/>
    <property type="project" value="InterPro"/>
</dbReference>
<reference evidence="13 14" key="1">
    <citation type="submission" date="2018-06" db="EMBL/GenBank/DDBJ databases">
        <title>A transcriptomic atlas of mushroom development highlights an independent origin of complex multicellularity.</title>
        <authorList>
            <consortium name="DOE Joint Genome Institute"/>
            <person name="Krizsan K."/>
            <person name="Almasi E."/>
            <person name="Merenyi Z."/>
            <person name="Sahu N."/>
            <person name="Viragh M."/>
            <person name="Koszo T."/>
            <person name="Mondo S."/>
            <person name="Kiss B."/>
            <person name="Balint B."/>
            <person name="Kues U."/>
            <person name="Barry K."/>
            <person name="Hegedus J.C."/>
            <person name="Henrissat B."/>
            <person name="Johnson J."/>
            <person name="Lipzen A."/>
            <person name="Ohm R."/>
            <person name="Nagy I."/>
            <person name="Pangilinan J."/>
            <person name="Yan J."/>
            <person name="Xiong Y."/>
            <person name="Grigoriev I.V."/>
            <person name="Hibbett D.S."/>
            <person name="Nagy L.G."/>
        </authorList>
    </citation>
    <scope>NUCLEOTIDE SEQUENCE [LARGE SCALE GENOMIC DNA]</scope>
    <source>
        <strain evidence="13 14">SZMC22713</strain>
    </source>
</reference>
<protein>
    <submittedName>
        <fullName evidence="13">Alcohol oxidase</fullName>
    </submittedName>
</protein>
<feature type="chain" id="PRO_5021342452" evidence="10">
    <location>
        <begin position="18"/>
        <end position="611"/>
    </location>
</feature>
<dbReference type="InterPro" id="IPR036188">
    <property type="entry name" value="FAD/NAD-bd_sf"/>
</dbReference>
<evidence type="ECO:0000256" key="5">
    <source>
        <dbReference type="ARBA" id="ARBA00022827"/>
    </source>
</evidence>
<evidence type="ECO:0000256" key="6">
    <source>
        <dbReference type="ARBA" id="ARBA00023002"/>
    </source>
</evidence>
<evidence type="ECO:0000256" key="3">
    <source>
        <dbReference type="ARBA" id="ARBA00022630"/>
    </source>
</evidence>
<gene>
    <name evidence="13" type="ORF">BD410DRAFT_724558</name>
</gene>
<dbReference type="VEuPathDB" id="FungiDB:BD410DRAFT_724558"/>
<dbReference type="Proteomes" id="UP000294933">
    <property type="component" value="Unassembled WGS sequence"/>
</dbReference>
<dbReference type="AlphaFoldDB" id="A0A4Y7Q1H3"/>
<dbReference type="PANTHER" id="PTHR11552">
    <property type="entry name" value="GLUCOSE-METHANOL-CHOLINE GMC OXIDOREDUCTASE"/>
    <property type="match status" value="1"/>
</dbReference>
<dbReference type="SUPFAM" id="SSF54373">
    <property type="entry name" value="FAD-linked reductases, C-terminal domain"/>
    <property type="match status" value="1"/>
</dbReference>
<evidence type="ECO:0000256" key="2">
    <source>
        <dbReference type="ARBA" id="ARBA00010790"/>
    </source>
</evidence>
<keyword evidence="3 9" id="KW-0285">Flavoprotein</keyword>
<evidence type="ECO:0000259" key="11">
    <source>
        <dbReference type="PROSITE" id="PS00623"/>
    </source>
</evidence>
<dbReference type="InterPro" id="IPR007867">
    <property type="entry name" value="GMC_OxRtase_C"/>
</dbReference>
<name>A0A4Y7Q1H3_9AGAM</name>
<comment type="similarity">
    <text evidence="2 9">Belongs to the GMC oxidoreductase family.</text>
</comment>
<dbReference type="STRING" id="50990.A0A4Y7Q1H3"/>
<dbReference type="OrthoDB" id="269227at2759"/>
<feature type="domain" description="Glucose-methanol-choline oxidoreductase N-terminal" evidence="11">
    <location>
        <begin position="110"/>
        <end position="133"/>
    </location>
</feature>
<feature type="binding site" evidence="8">
    <location>
        <position position="270"/>
    </location>
    <ligand>
        <name>FAD</name>
        <dbReference type="ChEBI" id="CHEBI:57692"/>
    </ligand>
</feature>
<keyword evidence="5 8" id="KW-0274">FAD</keyword>
<dbReference type="PROSITE" id="PS00623">
    <property type="entry name" value="GMC_OXRED_1"/>
    <property type="match status" value="1"/>
</dbReference>
<keyword evidence="6" id="KW-0560">Oxidoreductase</keyword>
<keyword evidence="14" id="KW-1185">Reference proteome</keyword>
<evidence type="ECO:0000256" key="9">
    <source>
        <dbReference type="RuleBase" id="RU003968"/>
    </source>
</evidence>
<organism evidence="13 14">
    <name type="scientific">Rickenella mellea</name>
    <dbReference type="NCBI Taxonomy" id="50990"/>
    <lineage>
        <taxon>Eukaryota</taxon>
        <taxon>Fungi</taxon>
        <taxon>Dikarya</taxon>
        <taxon>Basidiomycota</taxon>
        <taxon>Agaricomycotina</taxon>
        <taxon>Agaricomycetes</taxon>
        <taxon>Hymenochaetales</taxon>
        <taxon>Rickenellaceae</taxon>
        <taxon>Rickenella</taxon>
    </lineage>
</organism>
<dbReference type="EMBL" id="ML170182">
    <property type="protein sequence ID" value="TDL21265.1"/>
    <property type="molecule type" value="Genomic_DNA"/>
</dbReference>
<dbReference type="PIRSF" id="PIRSF000137">
    <property type="entry name" value="Alcohol_oxidase"/>
    <property type="match status" value="1"/>
</dbReference>
<dbReference type="Gene3D" id="4.10.450.10">
    <property type="entry name" value="Glucose Oxidase, domain 2"/>
    <property type="match status" value="1"/>
</dbReference>
<dbReference type="InterPro" id="IPR000172">
    <property type="entry name" value="GMC_OxRdtase_N"/>
</dbReference>
<evidence type="ECO:0000256" key="4">
    <source>
        <dbReference type="ARBA" id="ARBA00022729"/>
    </source>
</evidence>
<feature type="active site" description="Proton donor" evidence="7">
    <location>
        <position position="547"/>
    </location>
</feature>
<keyword evidence="4 10" id="KW-0732">Signal</keyword>
<dbReference type="Gene3D" id="3.30.560.10">
    <property type="entry name" value="Glucose Oxidase, domain 3"/>
    <property type="match status" value="1"/>
</dbReference>
<dbReference type="Gene3D" id="3.50.50.60">
    <property type="entry name" value="FAD/NAD(P)-binding domain"/>
    <property type="match status" value="1"/>
</dbReference>
<evidence type="ECO:0000259" key="12">
    <source>
        <dbReference type="PROSITE" id="PS00624"/>
    </source>
</evidence>
<evidence type="ECO:0000313" key="13">
    <source>
        <dbReference type="EMBL" id="TDL21265.1"/>
    </source>
</evidence>
<accession>A0A4Y7Q1H3</accession>
<proteinExistence type="inferred from homology"/>
<dbReference type="SUPFAM" id="SSF51905">
    <property type="entry name" value="FAD/NAD(P)-binding domain"/>
    <property type="match status" value="1"/>
</dbReference>
<evidence type="ECO:0000256" key="7">
    <source>
        <dbReference type="PIRSR" id="PIRSR000137-1"/>
    </source>
</evidence>
<evidence type="ECO:0000256" key="1">
    <source>
        <dbReference type="ARBA" id="ARBA00001974"/>
    </source>
</evidence>
<dbReference type="GO" id="GO:0050660">
    <property type="term" value="F:flavin adenine dinucleotide binding"/>
    <property type="evidence" value="ECO:0007669"/>
    <property type="project" value="InterPro"/>
</dbReference>
<dbReference type="Pfam" id="PF05199">
    <property type="entry name" value="GMC_oxred_C"/>
    <property type="match status" value="1"/>
</dbReference>
<dbReference type="PROSITE" id="PS00624">
    <property type="entry name" value="GMC_OXRED_2"/>
    <property type="match status" value="1"/>
</dbReference>
<comment type="cofactor">
    <cofactor evidence="1 8">
        <name>FAD</name>
        <dbReference type="ChEBI" id="CHEBI:57692"/>
    </cofactor>
</comment>